<sequence>MLIWSKIRQNHWLILSFLFIFILRFVQVGERFHFGIDEEYQSLLGLSLIKDFRPIWIGTSQADTGFYLGPGFVYLHALLLRLSNLDPLILAYSASLLGFLIAVALYYTTRQLFNSRVALISLIIYAGSAFILTFDRRFWNPSPIPLISILFFWAYQKSLNDSRWYVLIALLLAGSFHVHASLLIYLPITIYIILTRLKKKSFNITFKTGLLSLIVFLALYFPLIVFDVVHNFDNLLTPVRLLSRAGSSFEPGLMFRHLQIMISTLANFILFINLASIFRIAVFLILVIINIHFLLTAKGLANKILKIIQTFYFIMFLFYPGTINDYYYLGWLPFQAIVLAQLMCKLKLLPLVMLLLVYISVNTAVFVNRPLSGNLLAKKALVQKVSRYLDSRPFYLETDRDYLYFGGWRYLFEAYGQKPAASQADSMFGWIYPTEISSQKPRLKVIVSENKVKLLKESKITITSKPFTANILKD</sequence>
<keyword evidence="1" id="KW-0472">Membrane</keyword>
<feature type="transmembrane region" description="Helical" evidence="1">
    <location>
        <begin position="12"/>
        <end position="29"/>
    </location>
</feature>
<name>A0A1F7KAF8_9BACT</name>
<evidence type="ECO:0000259" key="2">
    <source>
        <dbReference type="Pfam" id="PF13231"/>
    </source>
</evidence>
<feature type="transmembrane region" description="Helical" evidence="1">
    <location>
        <begin position="268"/>
        <end position="295"/>
    </location>
</feature>
<keyword evidence="1" id="KW-0812">Transmembrane</keyword>
<feature type="transmembrane region" description="Helical" evidence="1">
    <location>
        <begin position="167"/>
        <end position="194"/>
    </location>
</feature>
<accession>A0A1F7KAF8</accession>
<keyword evidence="1" id="KW-1133">Transmembrane helix</keyword>
<gene>
    <name evidence="3" type="ORF">A2209_04060</name>
</gene>
<feature type="transmembrane region" description="Helical" evidence="1">
    <location>
        <begin position="113"/>
        <end position="131"/>
    </location>
</feature>
<dbReference type="Pfam" id="PF13231">
    <property type="entry name" value="PMT_2"/>
    <property type="match status" value="1"/>
</dbReference>
<dbReference type="Proteomes" id="UP000178450">
    <property type="component" value="Unassembled WGS sequence"/>
</dbReference>
<organism evidence="3 4">
    <name type="scientific">Candidatus Roizmanbacteria bacterium RIFOXYA1_FULL_41_12</name>
    <dbReference type="NCBI Taxonomy" id="1802082"/>
    <lineage>
        <taxon>Bacteria</taxon>
        <taxon>Candidatus Roizmaniibacteriota</taxon>
    </lineage>
</organism>
<feature type="transmembrane region" description="Helical" evidence="1">
    <location>
        <begin position="206"/>
        <end position="226"/>
    </location>
</feature>
<feature type="transmembrane region" description="Helical" evidence="1">
    <location>
        <begin position="307"/>
        <end position="328"/>
    </location>
</feature>
<feature type="transmembrane region" description="Helical" evidence="1">
    <location>
        <begin position="348"/>
        <end position="368"/>
    </location>
</feature>
<dbReference type="EMBL" id="MGBG01000013">
    <property type="protein sequence ID" value="OGK64848.1"/>
    <property type="molecule type" value="Genomic_DNA"/>
</dbReference>
<protein>
    <recommendedName>
        <fullName evidence="2">Glycosyltransferase RgtA/B/C/D-like domain-containing protein</fullName>
    </recommendedName>
</protein>
<evidence type="ECO:0000313" key="4">
    <source>
        <dbReference type="Proteomes" id="UP000178450"/>
    </source>
</evidence>
<evidence type="ECO:0000313" key="3">
    <source>
        <dbReference type="EMBL" id="OGK64848.1"/>
    </source>
</evidence>
<feature type="transmembrane region" description="Helical" evidence="1">
    <location>
        <begin position="89"/>
        <end position="107"/>
    </location>
</feature>
<comment type="caution">
    <text evidence="3">The sequence shown here is derived from an EMBL/GenBank/DDBJ whole genome shotgun (WGS) entry which is preliminary data.</text>
</comment>
<reference evidence="3 4" key="1">
    <citation type="journal article" date="2016" name="Nat. Commun.">
        <title>Thousands of microbial genomes shed light on interconnected biogeochemical processes in an aquifer system.</title>
        <authorList>
            <person name="Anantharaman K."/>
            <person name="Brown C.T."/>
            <person name="Hug L.A."/>
            <person name="Sharon I."/>
            <person name="Castelle C.J."/>
            <person name="Probst A.J."/>
            <person name="Thomas B.C."/>
            <person name="Singh A."/>
            <person name="Wilkins M.J."/>
            <person name="Karaoz U."/>
            <person name="Brodie E.L."/>
            <person name="Williams K.H."/>
            <person name="Hubbard S.S."/>
            <person name="Banfield J.F."/>
        </authorList>
    </citation>
    <scope>NUCLEOTIDE SEQUENCE [LARGE SCALE GENOMIC DNA]</scope>
</reference>
<evidence type="ECO:0000256" key="1">
    <source>
        <dbReference type="SAM" id="Phobius"/>
    </source>
</evidence>
<dbReference type="InterPro" id="IPR038731">
    <property type="entry name" value="RgtA/B/C-like"/>
</dbReference>
<feature type="domain" description="Glycosyltransferase RgtA/B/C/D-like" evidence="2">
    <location>
        <begin position="70"/>
        <end position="217"/>
    </location>
</feature>
<proteinExistence type="predicted"/>
<dbReference type="AlphaFoldDB" id="A0A1F7KAF8"/>